<evidence type="ECO:0000313" key="1">
    <source>
        <dbReference type="EMBL" id="ADK87141.1"/>
    </source>
</evidence>
<evidence type="ECO:0000313" key="2">
    <source>
        <dbReference type="Proteomes" id="UP000007756"/>
    </source>
</evidence>
<accession>A0A0H3DLI2</accession>
<dbReference type="HOGENOM" id="CLU_1946443_0_0_14"/>
<dbReference type="KEGG" id="mpj:MPNE_0436"/>
<dbReference type="Proteomes" id="UP000007756">
    <property type="component" value="Chromosome"/>
</dbReference>
<gene>
    <name evidence="1" type="ordered locus">MPNE_0436</name>
</gene>
<sequence>MSFGLVGTVNNNGWKSPFRHETKYRAGYDKFKYYKTHYRGAKKAGTNDDRWRWTAWFDLDFAHQKIVLIERGELHRQADLKKSDPATNETSKTVWGSIKEKLLQNVNNLHSEKGVFLWFRQSGFTTTRN</sequence>
<dbReference type="PaxDb" id="722438-MPNE_0436"/>
<reference evidence="1 2" key="1">
    <citation type="journal article" date="2010" name="Appl. Environ. Microbiol.">
        <title>Targeted chromosomal knockouts in Mycoplasma pneumoniae.</title>
        <authorList>
            <person name="Krishnakumar R."/>
            <person name="Assad-Garcia N."/>
            <person name="Benders G.A."/>
            <person name="Phan Q."/>
            <person name="Montague M.G."/>
            <person name="Glass J.I."/>
        </authorList>
    </citation>
    <scope>NUCLEOTIDE SEQUENCE [LARGE SCALE GENOMIC DNA]</scope>
    <source>
        <strain evidence="2">ATCC 15531 / DSM 22911 / NBRC 14401 / NCTC 10119 / FH</strain>
    </source>
</reference>
<dbReference type="AlphaFoldDB" id="A0A0H3DLI2"/>
<organism evidence="1 2">
    <name type="scientific">Mycoplasmoides pneumoniae (strain ATCC 15531 / DSM 23978 / CIP 103766 / NBRC 14401 / NCTC 10119 / FH)</name>
    <name type="common">Mycoplasma pneumoniae</name>
    <dbReference type="NCBI Taxonomy" id="722438"/>
    <lineage>
        <taxon>Bacteria</taxon>
        <taxon>Bacillati</taxon>
        <taxon>Mycoplasmatota</taxon>
        <taxon>Mycoplasmoidales</taxon>
        <taxon>Mycoplasmoidaceae</taxon>
        <taxon>Mycoplasmoides</taxon>
    </lineage>
</organism>
<dbReference type="EMBL" id="CP002077">
    <property type="protein sequence ID" value="ADK87141.1"/>
    <property type="molecule type" value="Genomic_DNA"/>
</dbReference>
<proteinExistence type="predicted"/>
<dbReference type="RefSeq" id="WP_010874731.1">
    <property type="nucleotide sequence ID" value="NZ_CP010546.1"/>
</dbReference>
<name>A0A0H3DLI2_MYCPB</name>
<dbReference type="PATRIC" id="fig|722438.3.peg.420"/>
<dbReference type="GeneID" id="66608968"/>
<protein>
    <submittedName>
        <fullName evidence="1">Uncharacterized protein</fullName>
    </submittedName>
</protein>